<dbReference type="CDD" id="cd22157">
    <property type="entry name" value="F-box_AtFBW1-like"/>
    <property type="match status" value="1"/>
</dbReference>
<dbReference type="SUPFAM" id="SSF81383">
    <property type="entry name" value="F-box domain"/>
    <property type="match status" value="1"/>
</dbReference>
<dbReference type="NCBIfam" id="TIGR01640">
    <property type="entry name" value="F_box_assoc_1"/>
    <property type="match status" value="1"/>
</dbReference>
<evidence type="ECO:0000259" key="2">
    <source>
        <dbReference type="PROSITE" id="PS50181"/>
    </source>
</evidence>
<dbReference type="PROSITE" id="PS50181">
    <property type="entry name" value="FBOX"/>
    <property type="match status" value="1"/>
</dbReference>
<dbReference type="PANTHER" id="PTHR31672:SF13">
    <property type="entry name" value="F-BOX PROTEIN CPR30-LIKE"/>
    <property type="match status" value="1"/>
</dbReference>
<name>A0A9W7LP66_HIBTR</name>
<feature type="domain" description="F-box" evidence="2">
    <location>
        <begin position="89"/>
        <end position="135"/>
    </location>
</feature>
<evidence type="ECO:0000313" key="3">
    <source>
        <dbReference type="EMBL" id="GMI71779.1"/>
    </source>
</evidence>
<dbReference type="Pfam" id="PF00646">
    <property type="entry name" value="F-box"/>
    <property type="match status" value="1"/>
</dbReference>
<dbReference type="PANTHER" id="PTHR31672">
    <property type="entry name" value="BNACNNG10540D PROTEIN"/>
    <property type="match status" value="1"/>
</dbReference>
<dbReference type="OrthoDB" id="591557at2759"/>
<comment type="caution">
    <text evidence="3">The sequence shown here is derived from an EMBL/GenBank/DDBJ whole genome shotgun (WGS) entry which is preliminary data.</text>
</comment>
<protein>
    <recommendedName>
        <fullName evidence="2">F-box domain-containing protein</fullName>
    </recommendedName>
</protein>
<dbReference type="InterPro" id="IPR006527">
    <property type="entry name" value="F-box-assoc_dom_typ1"/>
</dbReference>
<evidence type="ECO:0000256" key="1">
    <source>
        <dbReference type="SAM" id="MobiDB-lite"/>
    </source>
</evidence>
<dbReference type="EMBL" id="BSYR01000010">
    <property type="protein sequence ID" value="GMI71779.1"/>
    <property type="molecule type" value="Genomic_DNA"/>
</dbReference>
<proteinExistence type="predicted"/>
<reference evidence="3" key="1">
    <citation type="submission" date="2023-05" db="EMBL/GenBank/DDBJ databases">
        <title>Genome and transcriptome analyses reveal genes involved in the formation of fine ridges on petal epidermal cells in Hibiscus trionum.</title>
        <authorList>
            <person name="Koshimizu S."/>
            <person name="Masuda S."/>
            <person name="Ishii T."/>
            <person name="Shirasu K."/>
            <person name="Hoshino A."/>
            <person name="Arita M."/>
        </authorList>
    </citation>
    <scope>NUCLEOTIDE SEQUENCE</scope>
    <source>
        <strain evidence="3">Hamamatsu line</strain>
    </source>
</reference>
<dbReference type="AlphaFoldDB" id="A0A9W7LP66"/>
<dbReference type="SUPFAM" id="SSF50965">
    <property type="entry name" value="Galactose oxidase, central domain"/>
    <property type="match status" value="1"/>
</dbReference>
<dbReference type="Pfam" id="PF07734">
    <property type="entry name" value="FBA_1"/>
    <property type="match status" value="1"/>
</dbReference>
<dbReference type="InterPro" id="IPR017451">
    <property type="entry name" value="F-box-assoc_interact_dom"/>
</dbReference>
<dbReference type="InterPro" id="IPR050796">
    <property type="entry name" value="SCF_F-box_component"/>
</dbReference>
<keyword evidence="4" id="KW-1185">Reference proteome</keyword>
<evidence type="ECO:0000313" key="4">
    <source>
        <dbReference type="Proteomes" id="UP001165190"/>
    </source>
</evidence>
<dbReference type="Gene3D" id="1.20.1280.50">
    <property type="match status" value="1"/>
</dbReference>
<feature type="region of interest" description="Disordered" evidence="1">
    <location>
        <begin position="14"/>
        <end position="93"/>
    </location>
</feature>
<dbReference type="Proteomes" id="UP001165190">
    <property type="component" value="Unassembled WGS sequence"/>
</dbReference>
<feature type="compositionally biased region" description="Basic and acidic residues" evidence="1">
    <location>
        <begin position="20"/>
        <end position="33"/>
    </location>
</feature>
<dbReference type="InterPro" id="IPR001810">
    <property type="entry name" value="F-box_dom"/>
</dbReference>
<dbReference type="InterPro" id="IPR011043">
    <property type="entry name" value="Gal_Oxase/kelch_b-propeller"/>
</dbReference>
<gene>
    <name evidence="3" type="ORF">HRI_000847200</name>
</gene>
<organism evidence="3 4">
    <name type="scientific">Hibiscus trionum</name>
    <name type="common">Flower of an hour</name>
    <dbReference type="NCBI Taxonomy" id="183268"/>
    <lineage>
        <taxon>Eukaryota</taxon>
        <taxon>Viridiplantae</taxon>
        <taxon>Streptophyta</taxon>
        <taxon>Embryophyta</taxon>
        <taxon>Tracheophyta</taxon>
        <taxon>Spermatophyta</taxon>
        <taxon>Magnoliopsida</taxon>
        <taxon>eudicotyledons</taxon>
        <taxon>Gunneridae</taxon>
        <taxon>Pentapetalae</taxon>
        <taxon>rosids</taxon>
        <taxon>malvids</taxon>
        <taxon>Malvales</taxon>
        <taxon>Malvaceae</taxon>
        <taxon>Malvoideae</taxon>
        <taxon>Hibiscus</taxon>
    </lineage>
</organism>
<dbReference type="InterPro" id="IPR036047">
    <property type="entry name" value="F-box-like_dom_sf"/>
</dbReference>
<dbReference type="SMART" id="SM00256">
    <property type="entry name" value="FBOX"/>
    <property type="match status" value="1"/>
</dbReference>
<accession>A0A9W7LP66</accession>
<sequence>MLLDFSSSSLVRCSSAVYESESRNKCREMENQNKEPAPSQPNQRLCSLFYELPSTSSAEQTPKRNRPKSMQHESHDASAQSPKRSRNANLPPPSFPPEIIVEILSNLPVKSLLRFRCVSKSWKTLISDIFFVKKHLKNDPKFSKKRLLINTASSQTQLQYSIKSCFLNAIFHDPIVTTTEIEYPLKKDSRCDWVVGSCNGLICIAIRQDTVILLNPTLRVSKRLPDLGFKKRRGCYTVYGLGFDASVDDYKVVRVFCYQSKGFEDGYESIVRVYSLRTNCWRRIQDFPFGVPCNEAGKHVDGSLHWVVFHGQEGFSCTIVSLDLTKETYKEVLQPCYGDGASERTLGVLDGCLCVLCNYGRLYAVAWVMKEYGKRESWSKLFTIPYMPYPGAEFFSAPLFVSETGVILLHFGMNLILYDPKQNAFRIPVIPYDAISYIDQAEVYEESLVSPTVVSQHR</sequence>